<evidence type="ECO:0000313" key="1">
    <source>
        <dbReference type="EMBL" id="GGD06634.1"/>
    </source>
</evidence>
<evidence type="ECO:0000313" key="2">
    <source>
        <dbReference type="Proteomes" id="UP000638188"/>
    </source>
</evidence>
<dbReference type="Pfam" id="PF06945">
    <property type="entry name" value="DUF1289"/>
    <property type="match status" value="1"/>
</dbReference>
<dbReference type="Proteomes" id="UP000638188">
    <property type="component" value="Unassembled WGS sequence"/>
</dbReference>
<organism evidence="1 2">
    <name type="scientific">Halopseudomonas salina</name>
    <dbReference type="NCBI Taxonomy" id="1323744"/>
    <lineage>
        <taxon>Bacteria</taxon>
        <taxon>Pseudomonadati</taxon>
        <taxon>Pseudomonadota</taxon>
        <taxon>Gammaproteobacteria</taxon>
        <taxon>Pseudomonadales</taxon>
        <taxon>Pseudomonadaceae</taxon>
        <taxon>Halopseudomonas</taxon>
    </lineage>
</organism>
<keyword evidence="2" id="KW-1185">Reference proteome</keyword>
<reference evidence="2" key="1">
    <citation type="journal article" date="2019" name="Int. J. Syst. Evol. Microbiol.">
        <title>The Global Catalogue of Microorganisms (GCM) 10K type strain sequencing project: providing services to taxonomists for standard genome sequencing and annotation.</title>
        <authorList>
            <consortium name="The Broad Institute Genomics Platform"/>
            <consortium name="The Broad Institute Genome Sequencing Center for Infectious Disease"/>
            <person name="Wu L."/>
            <person name="Ma J."/>
        </authorList>
    </citation>
    <scope>NUCLEOTIDE SEQUENCE [LARGE SCALE GENOMIC DNA]</scope>
    <source>
        <strain evidence="2">CGMCC 1.12482</strain>
    </source>
</reference>
<protein>
    <recommendedName>
        <fullName evidence="3">DUF1289 domain-containing protein</fullName>
    </recommendedName>
</protein>
<dbReference type="InterPro" id="IPR010710">
    <property type="entry name" value="DUF1289"/>
</dbReference>
<gene>
    <name evidence="1" type="ORF">GCM10007418_27060</name>
</gene>
<dbReference type="RefSeq" id="WP_150277963.1">
    <property type="nucleotide sequence ID" value="NZ_BMFF01000005.1"/>
</dbReference>
<proteinExistence type="predicted"/>
<name>A0ABQ1PY17_9GAMM</name>
<sequence>MSEPITKKPCIDLCDFNKYQICKACGRTHEEKKSWKRLSPEQKQAVWHRILASHGSGASKESKALRALYRKAEKKRKDSQ</sequence>
<comment type="caution">
    <text evidence="1">The sequence shown here is derived from an EMBL/GenBank/DDBJ whole genome shotgun (WGS) entry which is preliminary data.</text>
</comment>
<evidence type="ECO:0008006" key="3">
    <source>
        <dbReference type="Google" id="ProtNLM"/>
    </source>
</evidence>
<accession>A0ABQ1PY17</accession>
<dbReference type="EMBL" id="BMFF01000005">
    <property type="protein sequence ID" value="GGD06634.1"/>
    <property type="molecule type" value="Genomic_DNA"/>
</dbReference>